<sequence length="254" mass="29329">MSLIKDEVSLSAYLNEDNHINTNVRMQLISRHAHLFDGKNKEAIVFFALRTIEQRHQYERRHFLKRARKEGILAKSSKPGEVLDLTQDDSGSEAKNDDDVDQEKESGSEDESSASEYSSDEHLDEKESTRRLHPVPDRLSPRRRHHHNHIANNKRPSSALKRGLKKTRDQRVHAIEVQQFLRACQPPMDRHLQHFLDFGCNSSEFLRGMSLWAPKKRLATLKKILTGPEGESVATEMELAVIENHLETYFADEM</sequence>
<dbReference type="HOGENOM" id="CLU_1094407_0_0_1"/>
<dbReference type="Proteomes" id="UP000053424">
    <property type="component" value="Unassembled WGS sequence"/>
</dbReference>
<keyword evidence="3" id="KW-1185">Reference proteome</keyword>
<evidence type="ECO:0000313" key="3">
    <source>
        <dbReference type="Proteomes" id="UP000053424"/>
    </source>
</evidence>
<evidence type="ECO:0000256" key="1">
    <source>
        <dbReference type="SAM" id="MobiDB-lite"/>
    </source>
</evidence>
<feature type="compositionally biased region" description="Basic and acidic residues" evidence="1">
    <location>
        <begin position="119"/>
        <end position="140"/>
    </location>
</feature>
<proteinExistence type="predicted"/>
<gene>
    <name evidence="2" type="ORF">M413DRAFT_23358</name>
</gene>
<dbReference type="OrthoDB" id="3065507at2759"/>
<reference evidence="2 3" key="1">
    <citation type="submission" date="2014-04" db="EMBL/GenBank/DDBJ databases">
        <authorList>
            <consortium name="DOE Joint Genome Institute"/>
            <person name="Kuo A."/>
            <person name="Gay G."/>
            <person name="Dore J."/>
            <person name="Kohler A."/>
            <person name="Nagy L.G."/>
            <person name="Floudas D."/>
            <person name="Copeland A."/>
            <person name="Barry K.W."/>
            <person name="Cichocki N."/>
            <person name="Veneault-Fourrey C."/>
            <person name="LaButti K."/>
            <person name="Lindquist E.A."/>
            <person name="Lipzen A."/>
            <person name="Lundell T."/>
            <person name="Morin E."/>
            <person name="Murat C."/>
            <person name="Sun H."/>
            <person name="Tunlid A."/>
            <person name="Henrissat B."/>
            <person name="Grigoriev I.V."/>
            <person name="Hibbett D.S."/>
            <person name="Martin F."/>
            <person name="Nordberg H.P."/>
            <person name="Cantor M.N."/>
            <person name="Hua S.X."/>
        </authorList>
    </citation>
    <scope>NUCLEOTIDE SEQUENCE [LARGE SCALE GENOMIC DNA]</scope>
    <source>
        <strain evidence="3">h7</strain>
    </source>
</reference>
<dbReference type="EMBL" id="KN831770">
    <property type="protein sequence ID" value="KIM47074.1"/>
    <property type="molecule type" value="Genomic_DNA"/>
</dbReference>
<dbReference type="AlphaFoldDB" id="A0A0C3CSM4"/>
<feature type="compositionally biased region" description="Basic and acidic residues" evidence="1">
    <location>
        <begin position="92"/>
        <end position="107"/>
    </location>
</feature>
<name>A0A0C3CSM4_HEBCY</name>
<accession>A0A0C3CSM4</accession>
<protein>
    <submittedName>
        <fullName evidence="2">Uncharacterized protein</fullName>
    </submittedName>
</protein>
<feature type="region of interest" description="Disordered" evidence="1">
    <location>
        <begin position="75"/>
        <end position="167"/>
    </location>
</feature>
<reference evidence="3" key="2">
    <citation type="submission" date="2015-01" db="EMBL/GenBank/DDBJ databases">
        <title>Evolutionary Origins and Diversification of the Mycorrhizal Mutualists.</title>
        <authorList>
            <consortium name="DOE Joint Genome Institute"/>
            <consortium name="Mycorrhizal Genomics Consortium"/>
            <person name="Kohler A."/>
            <person name="Kuo A."/>
            <person name="Nagy L.G."/>
            <person name="Floudas D."/>
            <person name="Copeland A."/>
            <person name="Barry K.W."/>
            <person name="Cichocki N."/>
            <person name="Veneault-Fourrey C."/>
            <person name="LaButti K."/>
            <person name="Lindquist E.A."/>
            <person name="Lipzen A."/>
            <person name="Lundell T."/>
            <person name="Morin E."/>
            <person name="Murat C."/>
            <person name="Riley R."/>
            <person name="Ohm R."/>
            <person name="Sun H."/>
            <person name="Tunlid A."/>
            <person name="Henrissat B."/>
            <person name="Grigoriev I.V."/>
            <person name="Hibbett D.S."/>
            <person name="Martin F."/>
        </authorList>
    </citation>
    <scope>NUCLEOTIDE SEQUENCE [LARGE SCALE GENOMIC DNA]</scope>
    <source>
        <strain evidence="3">h7</strain>
    </source>
</reference>
<evidence type="ECO:0000313" key="2">
    <source>
        <dbReference type="EMBL" id="KIM47074.1"/>
    </source>
</evidence>
<organism evidence="2 3">
    <name type="scientific">Hebeloma cylindrosporum</name>
    <dbReference type="NCBI Taxonomy" id="76867"/>
    <lineage>
        <taxon>Eukaryota</taxon>
        <taxon>Fungi</taxon>
        <taxon>Dikarya</taxon>
        <taxon>Basidiomycota</taxon>
        <taxon>Agaricomycotina</taxon>
        <taxon>Agaricomycetes</taxon>
        <taxon>Agaricomycetidae</taxon>
        <taxon>Agaricales</taxon>
        <taxon>Agaricineae</taxon>
        <taxon>Hymenogastraceae</taxon>
        <taxon>Hebeloma</taxon>
    </lineage>
</organism>